<protein>
    <recommendedName>
        <fullName evidence="4">Outer membrane protein beta-barrel domain-containing protein</fullName>
    </recommendedName>
</protein>
<evidence type="ECO:0000313" key="3">
    <source>
        <dbReference type="Proteomes" id="UP000193804"/>
    </source>
</evidence>
<dbReference type="RefSeq" id="WP_085517077.1">
    <property type="nucleotide sequence ID" value="NZ_FXAW01000004.1"/>
</dbReference>
<sequence length="210" mass="24251">MHTKYLALLAFLLYSFVPFAQEQEQKFPISYYAGTGMGGHDFLMGQHHYVGIDQSVWKFLYASTHMSFIHANNQKYFKTEDLYLDQHSYNLIMQLDANIRIKIGPITLTPHAGISYRYSDEVMYLLGSNQPPETPLEDFKSYRKVGFSGISFGKAVGLNLEFMVFEHTSFGLRTDFQEYNNNPTSLTTLTFQLRTNFTQLIKDLKAPIEH</sequence>
<keyword evidence="1" id="KW-0732">Signal</keyword>
<dbReference type="AlphaFoldDB" id="A0A1X7JZ01"/>
<feature type="chain" id="PRO_5011987621" description="Outer membrane protein beta-barrel domain-containing protein" evidence="1">
    <location>
        <begin position="21"/>
        <end position="210"/>
    </location>
</feature>
<organism evidence="2 3">
    <name type="scientific">Marivirga sericea</name>
    <dbReference type="NCBI Taxonomy" id="1028"/>
    <lineage>
        <taxon>Bacteria</taxon>
        <taxon>Pseudomonadati</taxon>
        <taxon>Bacteroidota</taxon>
        <taxon>Cytophagia</taxon>
        <taxon>Cytophagales</taxon>
        <taxon>Marivirgaceae</taxon>
        <taxon>Marivirga</taxon>
    </lineage>
</organism>
<dbReference type="Proteomes" id="UP000193804">
    <property type="component" value="Unassembled WGS sequence"/>
</dbReference>
<dbReference type="EMBL" id="FXAW01000004">
    <property type="protein sequence ID" value="SMG33814.1"/>
    <property type="molecule type" value="Genomic_DNA"/>
</dbReference>
<feature type="signal peptide" evidence="1">
    <location>
        <begin position="1"/>
        <end position="20"/>
    </location>
</feature>
<proteinExistence type="predicted"/>
<keyword evidence="3" id="KW-1185">Reference proteome</keyword>
<gene>
    <name evidence="2" type="ORF">SAMN05661096_02162</name>
</gene>
<evidence type="ECO:0000313" key="2">
    <source>
        <dbReference type="EMBL" id="SMG33814.1"/>
    </source>
</evidence>
<evidence type="ECO:0008006" key="4">
    <source>
        <dbReference type="Google" id="ProtNLM"/>
    </source>
</evidence>
<evidence type="ECO:0000256" key="1">
    <source>
        <dbReference type="SAM" id="SignalP"/>
    </source>
</evidence>
<name>A0A1X7JZ01_9BACT</name>
<accession>A0A1X7JZ01</accession>
<reference evidence="3" key="1">
    <citation type="submission" date="2017-04" db="EMBL/GenBank/DDBJ databases">
        <authorList>
            <person name="Varghese N."/>
            <person name="Submissions S."/>
        </authorList>
    </citation>
    <scope>NUCLEOTIDE SEQUENCE [LARGE SCALE GENOMIC DNA]</scope>
    <source>
        <strain evidence="3">DSM 4125</strain>
    </source>
</reference>